<reference evidence="1" key="1">
    <citation type="journal article" date="2020" name="Nature">
        <title>Giant virus diversity and host interactions through global metagenomics.</title>
        <authorList>
            <person name="Schulz F."/>
            <person name="Roux S."/>
            <person name="Paez-Espino D."/>
            <person name="Jungbluth S."/>
            <person name="Walsh D.A."/>
            <person name="Denef V.J."/>
            <person name="McMahon K.D."/>
            <person name="Konstantinidis K.T."/>
            <person name="Eloe-Fadrosh E.A."/>
            <person name="Kyrpides N.C."/>
            <person name="Woyke T."/>
        </authorList>
    </citation>
    <scope>NUCLEOTIDE SEQUENCE</scope>
    <source>
        <strain evidence="1">GVMAG-M-3300025727-45</strain>
    </source>
</reference>
<accession>A0A6C0J6F7</accession>
<evidence type="ECO:0000313" key="1">
    <source>
        <dbReference type="EMBL" id="QHT99547.1"/>
    </source>
</evidence>
<dbReference type="EMBL" id="MN740310">
    <property type="protein sequence ID" value="QHT99547.1"/>
    <property type="molecule type" value="Genomic_DNA"/>
</dbReference>
<dbReference type="AlphaFoldDB" id="A0A6C0J6F7"/>
<name>A0A6C0J6F7_9ZZZZ</name>
<organism evidence="1">
    <name type="scientific">viral metagenome</name>
    <dbReference type="NCBI Taxonomy" id="1070528"/>
    <lineage>
        <taxon>unclassified sequences</taxon>
        <taxon>metagenomes</taxon>
        <taxon>organismal metagenomes</taxon>
    </lineage>
</organism>
<proteinExistence type="predicted"/>
<protein>
    <submittedName>
        <fullName evidence="1">Uncharacterized protein</fullName>
    </submittedName>
</protein>
<sequence>MVENRISYSELETRAFNQKAVPSTIIEPINLSQIKKALLLEKMENFVSKLKDNKELEKEFTLIMASYVEILKFKE</sequence>